<reference evidence="11 12" key="1">
    <citation type="journal article" date="2013" name="Genome Announc.">
        <title>Draft Genome Sequence of an Alphaproteobacterium, Caenispirillum salinarum AK4(T), Isolated from a Solar Saltern.</title>
        <authorList>
            <person name="Khatri I."/>
            <person name="Singh A."/>
            <person name="Korpole S."/>
            <person name="Pinnaka A.K."/>
            <person name="Subramanian S."/>
        </authorList>
    </citation>
    <scope>NUCLEOTIDE SEQUENCE [LARGE SCALE GENOMIC DNA]</scope>
    <source>
        <strain evidence="11 12">AK4</strain>
    </source>
</reference>
<dbReference type="InterPro" id="IPR051447">
    <property type="entry name" value="Lipoprotein-release_system"/>
</dbReference>
<dbReference type="STRING" id="1238182.C882_4169"/>
<evidence type="ECO:0000256" key="8">
    <source>
        <dbReference type="SAM" id="Phobius"/>
    </source>
</evidence>
<dbReference type="AlphaFoldDB" id="K9GZW2"/>
<dbReference type="NCBIfam" id="TIGR02212">
    <property type="entry name" value="lolCE"/>
    <property type="match status" value="1"/>
</dbReference>
<feature type="transmembrane region" description="Helical" evidence="8">
    <location>
        <begin position="379"/>
        <end position="396"/>
    </location>
</feature>
<keyword evidence="3" id="KW-0813">Transport</keyword>
<organism evidence="11 12">
    <name type="scientific">Caenispirillum salinarum AK4</name>
    <dbReference type="NCBI Taxonomy" id="1238182"/>
    <lineage>
        <taxon>Bacteria</taxon>
        <taxon>Pseudomonadati</taxon>
        <taxon>Pseudomonadota</taxon>
        <taxon>Alphaproteobacteria</taxon>
        <taxon>Rhodospirillales</taxon>
        <taxon>Novispirillaceae</taxon>
        <taxon>Caenispirillum</taxon>
    </lineage>
</organism>
<comment type="subcellular location">
    <subcellularLocation>
        <location evidence="1">Cell membrane</location>
        <topology evidence="1">Multi-pass membrane protein</topology>
    </subcellularLocation>
</comment>
<feature type="transmembrane region" description="Helical" evidence="8">
    <location>
        <begin position="21"/>
        <end position="49"/>
    </location>
</feature>
<evidence type="ECO:0000259" key="10">
    <source>
        <dbReference type="Pfam" id="PF12704"/>
    </source>
</evidence>
<feature type="domain" description="ABC3 transporter permease C-terminal" evidence="9">
    <location>
        <begin position="273"/>
        <end position="406"/>
    </location>
</feature>
<keyword evidence="12" id="KW-1185">Reference proteome</keyword>
<dbReference type="InterPro" id="IPR011925">
    <property type="entry name" value="LolCE_TM"/>
</dbReference>
<dbReference type="PANTHER" id="PTHR30489">
    <property type="entry name" value="LIPOPROTEIN-RELEASING SYSTEM TRANSMEMBRANE PROTEIN LOLE"/>
    <property type="match status" value="1"/>
</dbReference>
<keyword evidence="7 8" id="KW-0472">Membrane</keyword>
<dbReference type="InterPro" id="IPR003838">
    <property type="entry name" value="ABC3_permease_C"/>
</dbReference>
<dbReference type="Pfam" id="PF12704">
    <property type="entry name" value="MacB_PCD"/>
    <property type="match status" value="1"/>
</dbReference>
<keyword evidence="11" id="KW-0449">Lipoprotein</keyword>
<evidence type="ECO:0000313" key="12">
    <source>
        <dbReference type="Proteomes" id="UP000009881"/>
    </source>
</evidence>
<dbReference type="GO" id="GO:0098797">
    <property type="term" value="C:plasma membrane protein complex"/>
    <property type="evidence" value="ECO:0007669"/>
    <property type="project" value="TreeGrafter"/>
</dbReference>
<dbReference type="PANTHER" id="PTHR30489:SF0">
    <property type="entry name" value="LIPOPROTEIN-RELEASING SYSTEM TRANSMEMBRANE PROTEIN LOLE"/>
    <property type="match status" value="1"/>
</dbReference>
<dbReference type="Pfam" id="PF02687">
    <property type="entry name" value="FtsX"/>
    <property type="match status" value="1"/>
</dbReference>
<evidence type="ECO:0000256" key="6">
    <source>
        <dbReference type="ARBA" id="ARBA00022989"/>
    </source>
</evidence>
<proteinExistence type="inferred from homology"/>
<keyword evidence="4" id="KW-1003">Cell membrane</keyword>
<dbReference type="GO" id="GO:0044874">
    <property type="term" value="P:lipoprotein localization to outer membrane"/>
    <property type="evidence" value="ECO:0007669"/>
    <property type="project" value="TreeGrafter"/>
</dbReference>
<name>K9GZW2_9PROT</name>
<evidence type="ECO:0000256" key="5">
    <source>
        <dbReference type="ARBA" id="ARBA00022692"/>
    </source>
</evidence>
<evidence type="ECO:0000256" key="4">
    <source>
        <dbReference type="ARBA" id="ARBA00022475"/>
    </source>
</evidence>
<dbReference type="GO" id="GO:0042953">
    <property type="term" value="P:lipoprotein transport"/>
    <property type="evidence" value="ECO:0007669"/>
    <property type="project" value="InterPro"/>
</dbReference>
<evidence type="ECO:0000259" key="9">
    <source>
        <dbReference type="Pfam" id="PF02687"/>
    </source>
</evidence>
<keyword evidence="5 8" id="KW-0812">Transmembrane</keyword>
<dbReference type="eggNOG" id="COG4591">
    <property type="taxonomic scope" value="Bacteria"/>
</dbReference>
<feature type="domain" description="MacB-like periplasmic core" evidence="10">
    <location>
        <begin position="31"/>
        <end position="241"/>
    </location>
</feature>
<dbReference type="EMBL" id="ANHY01000007">
    <property type="protein sequence ID" value="EKV30832.1"/>
    <property type="molecule type" value="Genomic_DNA"/>
</dbReference>
<dbReference type="PATRIC" id="fig|1238182.3.peg.1831"/>
<dbReference type="OrthoDB" id="9808461at2"/>
<dbReference type="InterPro" id="IPR025857">
    <property type="entry name" value="MacB_PCD"/>
</dbReference>
<dbReference type="RefSeq" id="WP_009540277.1">
    <property type="nucleotide sequence ID" value="NZ_ANHY01000007.1"/>
</dbReference>
<accession>K9GZW2</accession>
<comment type="similarity">
    <text evidence="2">Belongs to the ABC-4 integral membrane protein family. LolC/E subfamily.</text>
</comment>
<evidence type="ECO:0000256" key="7">
    <source>
        <dbReference type="ARBA" id="ARBA00023136"/>
    </source>
</evidence>
<evidence type="ECO:0000313" key="11">
    <source>
        <dbReference type="EMBL" id="EKV30832.1"/>
    </source>
</evidence>
<evidence type="ECO:0000256" key="3">
    <source>
        <dbReference type="ARBA" id="ARBA00022448"/>
    </source>
</evidence>
<keyword evidence="6 8" id="KW-1133">Transmembrane helix</keyword>
<evidence type="ECO:0000256" key="2">
    <source>
        <dbReference type="ARBA" id="ARBA00005236"/>
    </source>
</evidence>
<sequence>MIFSAFERMMALRYLRARRKEGFVSVIAGFSLLGIALGVATLIIVMAVMNGFRQELLTNILGLNGHMTVMSTSVFRDYENAADLVRDVPGVTAVTPMVEGQVMASGNNQSGGAIVRGAQPEDLMNRPIIAQAIIAGSLEGLGPEQILIGERMAEKYGLWLGDKLSLISPKGNVTAFGTVPRVRAYEVGAIFKVGMYEYDSSFIFMPLEAAQTYFQRQNAVTHLEVVTESPDEIEETMARVAGALGQGYQLRGWQNTNASFFNALQVERNVMFLILTLIILVAAFNIISGLIMLVKDKGRDIAILRTMGATRGSVMRIFFIAGASVGVIGTIAGLGLGVAFAANIESIRQGLQALTGTELFSPEIYFLATMPAEIDWREVGTVVLMALGLSFGATIYPSWRAARLDPVEALRYE</sequence>
<feature type="transmembrane region" description="Helical" evidence="8">
    <location>
        <begin position="315"/>
        <end position="342"/>
    </location>
</feature>
<feature type="transmembrane region" description="Helical" evidence="8">
    <location>
        <begin position="270"/>
        <end position="294"/>
    </location>
</feature>
<gene>
    <name evidence="11" type="ORF">C882_4169</name>
</gene>
<protein>
    <submittedName>
        <fullName evidence="11">Lipoprotein releasing system transmembrane protein LolC</fullName>
    </submittedName>
</protein>
<evidence type="ECO:0000256" key="1">
    <source>
        <dbReference type="ARBA" id="ARBA00004651"/>
    </source>
</evidence>
<comment type="caution">
    <text evidence="11">The sequence shown here is derived from an EMBL/GenBank/DDBJ whole genome shotgun (WGS) entry which is preliminary data.</text>
</comment>
<dbReference type="Proteomes" id="UP000009881">
    <property type="component" value="Unassembled WGS sequence"/>
</dbReference>